<proteinExistence type="predicted"/>
<keyword evidence="5" id="KW-0479">Metal-binding</keyword>
<dbReference type="PANTHER" id="PTHR22937">
    <property type="entry name" value="E3 UBIQUITIN-PROTEIN LIGASE RNF165"/>
    <property type="match status" value="1"/>
</dbReference>
<evidence type="ECO:0000259" key="11">
    <source>
        <dbReference type="PROSITE" id="PS50089"/>
    </source>
</evidence>
<dbReference type="InterPro" id="IPR013083">
    <property type="entry name" value="Znf_RING/FYVE/PHD"/>
</dbReference>
<evidence type="ECO:0000256" key="3">
    <source>
        <dbReference type="ARBA" id="ARBA00012483"/>
    </source>
</evidence>
<keyword evidence="6 9" id="KW-0863">Zinc-finger</keyword>
<keyword evidence="7" id="KW-0833">Ubl conjugation pathway</keyword>
<protein>
    <recommendedName>
        <fullName evidence="3">RING-type E3 ubiquitin transferase</fullName>
        <ecNumber evidence="3">2.3.2.27</ecNumber>
    </recommendedName>
</protein>
<evidence type="ECO:0000256" key="7">
    <source>
        <dbReference type="ARBA" id="ARBA00022786"/>
    </source>
</evidence>
<reference evidence="12 13" key="1">
    <citation type="journal article" date="2015" name="PLoS Pathog.">
        <title>Leptomonas seymouri: Adaptations to the Dixenous Life Cycle Analyzed by Genome Sequencing, Transcriptome Profiling and Co-infection with Leishmania donovani.</title>
        <authorList>
            <person name="Kraeva N."/>
            <person name="Butenko A."/>
            <person name="Hlavacova J."/>
            <person name="Kostygov A."/>
            <person name="Myskova J."/>
            <person name="Grybchuk D."/>
            <person name="Lestinova T."/>
            <person name="Votypka J."/>
            <person name="Volf P."/>
            <person name="Opperdoes F."/>
            <person name="Flegontov P."/>
            <person name="Lukes J."/>
            <person name="Yurchenko V."/>
        </authorList>
    </citation>
    <scope>NUCLEOTIDE SEQUENCE [LARGE SCALE GENOMIC DNA]</scope>
    <source>
        <strain evidence="12 13">ATCC 30220</strain>
    </source>
</reference>
<feature type="region of interest" description="Disordered" evidence="10">
    <location>
        <begin position="1"/>
        <end position="54"/>
    </location>
</feature>
<evidence type="ECO:0000256" key="2">
    <source>
        <dbReference type="ARBA" id="ARBA00004906"/>
    </source>
</evidence>
<dbReference type="AlphaFoldDB" id="A0A0N1IKS7"/>
<dbReference type="InterPro" id="IPR045191">
    <property type="entry name" value="MBR1/2-like"/>
</dbReference>
<evidence type="ECO:0000256" key="5">
    <source>
        <dbReference type="ARBA" id="ARBA00022723"/>
    </source>
</evidence>
<dbReference type="GO" id="GO:0061630">
    <property type="term" value="F:ubiquitin protein ligase activity"/>
    <property type="evidence" value="ECO:0007669"/>
    <property type="project" value="UniProtKB-EC"/>
</dbReference>
<evidence type="ECO:0000256" key="6">
    <source>
        <dbReference type="ARBA" id="ARBA00022771"/>
    </source>
</evidence>
<accession>A0A0N1IKS7</accession>
<dbReference type="InterPro" id="IPR024766">
    <property type="entry name" value="Znf_RING_H2"/>
</dbReference>
<dbReference type="EMBL" id="LJSK01000101">
    <property type="protein sequence ID" value="KPI87140.1"/>
    <property type="molecule type" value="Genomic_DNA"/>
</dbReference>
<evidence type="ECO:0000256" key="9">
    <source>
        <dbReference type="PROSITE-ProRule" id="PRU00175"/>
    </source>
</evidence>
<evidence type="ECO:0000256" key="4">
    <source>
        <dbReference type="ARBA" id="ARBA00022679"/>
    </source>
</evidence>
<evidence type="ECO:0000256" key="10">
    <source>
        <dbReference type="SAM" id="MobiDB-lite"/>
    </source>
</evidence>
<dbReference type="PANTHER" id="PTHR22937:SF65">
    <property type="entry name" value="E3 UBIQUITIN-PROTEIN LIGASE ARK2C"/>
    <property type="match status" value="1"/>
</dbReference>
<organism evidence="12 13">
    <name type="scientific">Leptomonas seymouri</name>
    <dbReference type="NCBI Taxonomy" id="5684"/>
    <lineage>
        <taxon>Eukaryota</taxon>
        <taxon>Discoba</taxon>
        <taxon>Euglenozoa</taxon>
        <taxon>Kinetoplastea</taxon>
        <taxon>Metakinetoplastina</taxon>
        <taxon>Trypanosomatida</taxon>
        <taxon>Trypanosomatidae</taxon>
        <taxon>Leishmaniinae</taxon>
        <taxon>Leptomonas</taxon>
    </lineage>
</organism>
<dbReference type="InterPro" id="IPR001841">
    <property type="entry name" value="Znf_RING"/>
</dbReference>
<comment type="catalytic activity">
    <reaction evidence="1">
        <text>S-ubiquitinyl-[E2 ubiquitin-conjugating enzyme]-L-cysteine + [acceptor protein]-L-lysine = [E2 ubiquitin-conjugating enzyme]-L-cysteine + N(6)-ubiquitinyl-[acceptor protein]-L-lysine.</text>
        <dbReference type="EC" id="2.3.2.27"/>
    </reaction>
</comment>
<dbReference type="EC" id="2.3.2.27" evidence="3"/>
<dbReference type="PROSITE" id="PS50089">
    <property type="entry name" value="ZF_RING_2"/>
    <property type="match status" value="1"/>
</dbReference>
<keyword evidence="13" id="KW-1185">Reference proteome</keyword>
<evidence type="ECO:0000256" key="8">
    <source>
        <dbReference type="ARBA" id="ARBA00022833"/>
    </source>
</evidence>
<feature type="region of interest" description="Disordered" evidence="10">
    <location>
        <begin position="128"/>
        <end position="180"/>
    </location>
</feature>
<sequence length="378" mass="41554">MSEEMPKRNRADSQDGAPAHPADVVEVVDSTPTIEPRDVEEVGEATPPHADRDPLLEQQLNDLDIDEDFRESIRAMTPNTRHDVLNDIIRHQQNVSVEGGLPTFSMPMNAFGGLFFPFEVGSAGEMLDEHEDSHNDSEERDQVSSEERTEEGGEDDVLHLGDDRQSRSARPFNPGQANSMFGRQASDVETDGDGPHLHSIDEHGVPMGLIDLLQLVMQRAGGQPTVPPGMRGRATASQQQRAVLEGGMVNLQNFIGVLHQANMMQSMGLDRDIDDMSYEELLELEERIGNVSKGVPPAQLESCMTRMEPSAPDETCAVCQEELSVAASASADVAPVSANRISVRLLNCPHAFHKSCIKQWLRNNKTCPVCKQEVLPHV</sequence>
<feature type="compositionally biased region" description="Basic and acidic residues" evidence="10">
    <location>
        <begin position="131"/>
        <end position="166"/>
    </location>
</feature>
<evidence type="ECO:0000313" key="13">
    <source>
        <dbReference type="Proteomes" id="UP000038009"/>
    </source>
</evidence>
<dbReference type="VEuPathDB" id="TriTrypDB:Lsey_0101_0240"/>
<dbReference type="GO" id="GO:0008270">
    <property type="term" value="F:zinc ion binding"/>
    <property type="evidence" value="ECO:0007669"/>
    <property type="project" value="UniProtKB-KW"/>
</dbReference>
<keyword evidence="8" id="KW-0862">Zinc</keyword>
<feature type="compositionally biased region" description="Basic and acidic residues" evidence="10">
    <location>
        <begin position="1"/>
        <end position="13"/>
    </location>
</feature>
<evidence type="ECO:0000256" key="1">
    <source>
        <dbReference type="ARBA" id="ARBA00000900"/>
    </source>
</evidence>
<dbReference type="Gene3D" id="3.30.40.10">
    <property type="entry name" value="Zinc/RING finger domain, C3HC4 (zinc finger)"/>
    <property type="match status" value="1"/>
</dbReference>
<dbReference type="Pfam" id="PF12678">
    <property type="entry name" value="zf-rbx1"/>
    <property type="match status" value="1"/>
</dbReference>
<dbReference type="SUPFAM" id="SSF57850">
    <property type="entry name" value="RING/U-box"/>
    <property type="match status" value="1"/>
</dbReference>
<dbReference type="Proteomes" id="UP000038009">
    <property type="component" value="Unassembled WGS sequence"/>
</dbReference>
<dbReference type="SMART" id="SM00184">
    <property type="entry name" value="RING"/>
    <property type="match status" value="1"/>
</dbReference>
<keyword evidence="4" id="KW-0808">Transferase</keyword>
<feature type="domain" description="RING-type" evidence="11">
    <location>
        <begin position="316"/>
        <end position="371"/>
    </location>
</feature>
<gene>
    <name evidence="12" type="ORF">ABL78_3793</name>
</gene>
<dbReference type="OMA" id="NDIIRHQ"/>
<name>A0A0N1IKS7_LEPSE</name>
<comment type="caution">
    <text evidence="12">The sequence shown here is derived from an EMBL/GenBank/DDBJ whole genome shotgun (WGS) entry which is preliminary data.</text>
</comment>
<evidence type="ECO:0000313" key="12">
    <source>
        <dbReference type="EMBL" id="KPI87140.1"/>
    </source>
</evidence>
<dbReference type="OrthoDB" id="8062037at2759"/>
<comment type="pathway">
    <text evidence="2">Protein modification; protein ubiquitination.</text>
</comment>